<dbReference type="AlphaFoldDB" id="A0AAN7ZXI8"/>
<reference evidence="2" key="1">
    <citation type="submission" date="2023-07" db="EMBL/GenBank/DDBJ databases">
        <title>A draft genome of Kazachstania heterogenica Y-27499.</title>
        <authorList>
            <person name="Donic C."/>
            <person name="Kralova J.S."/>
            <person name="Fidel L."/>
            <person name="Ben-Dor S."/>
            <person name="Jung S."/>
        </authorList>
    </citation>
    <scope>NUCLEOTIDE SEQUENCE [LARGE SCALE GENOMIC DNA]</scope>
    <source>
        <strain evidence="2">Y27499</strain>
    </source>
</reference>
<evidence type="ECO:0000313" key="2">
    <source>
        <dbReference type="Proteomes" id="UP001306508"/>
    </source>
</evidence>
<comment type="caution">
    <text evidence="1">The sequence shown here is derived from an EMBL/GenBank/DDBJ whole genome shotgun (WGS) entry which is preliminary data.</text>
</comment>
<gene>
    <name evidence="1" type="ORF">RI543_003031</name>
</gene>
<name>A0AAN7ZXI8_9SACH</name>
<dbReference type="EMBL" id="JAWIZZ010000047">
    <property type="protein sequence ID" value="KAK5779146.1"/>
    <property type="molecule type" value="Genomic_DNA"/>
</dbReference>
<protein>
    <submittedName>
        <fullName evidence="1">Uncharacterized protein</fullName>
    </submittedName>
</protein>
<sequence length="50" mass="5889">MNGYKLFGRSIQPHILVISTLLGSNDKDYMDIEQLIDNFLKEHDHKEDKK</sequence>
<accession>A0AAN7ZXI8</accession>
<proteinExistence type="predicted"/>
<dbReference type="Proteomes" id="UP001306508">
    <property type="component" value="Unassembled WGS sequence"/>
</dbReference>
<keyword evidence="2" id="KW-1185">Reference proteome</keyword>
<evidence type="ECO:0000313" key="1">
    <source>
        <dbReference type="EMBL" id="KAK5779146.1"/>
    </source>
</evidence>
<organism evidence="1 2">
    <name type="scientific">Arxiozyma heterogenica</name>
    <dbReference type="NCBI Taxonomy" id="278026"/>
    <lineage>
        <taxon>Eukaryota</taxon>
        <taxon>Fungi</taxon>
        <taxon>Dikarya</taxon>
        <taxon>Ascomycota</taxon>
        <taxon>Saccharomycotina</taxon>
        <taxon>Saccharomycetes</taxon>
        <taxon>Saccharomycetales</taxon>
        <taxon>Saccharomycetaceae</taxon>
        <taxon>Arxiozyma</taxon>
    </lineage>
</organism>